<dbReference type="EMBL" id="BQFW01000008">
    <property type="protein sequence ID" value="GJJ74174.1"/>
    <property type="molecule type" value="Genomic_DNA"/>
</dbReference>
<evidence type="ECO:0000313" key="1">
    <source>
        <dbReference type="EMBL" id="GJJ74174.1"/>
    </source>
</evidence>
<comment type="caution">
    <text evidence="1">The sequence shown here is derived from an EMBL/GenBank/DDBJ whole genome shotgun (WGS) entry which is preliminary data.</text>
</comment>
<dbReference type="AlphaFoldDB" id="A0A9P3HCI9"/>
<name>A0A9P3HCI9_9FUNG</name>
<organism evidence="1 2">
    <name type="scientific">Entomortierella parvispora</name>
    <dbReference type="NCBI Taxonomy" id="205924"/>
    <lineage>
        <taxon>Eukaryota</taxon>
        <taxon>Fungi</taxon>
        <taxon>Fungi incertae sedis</taxon>
        <taxon>Mucoromycota</taxon>
        <taxon>Mortierellomycotina</taxon>
        <taxon>Mortierellomycetes</taxon>
        <taxon>Mortierellales</taxon>
        <taxon>Mortierellaceae</taxon>
        <taxon>Entomortierella</taxon>
    </lineage>
</organism>
<proteinExistence type="predicted"/>
<accession>A0A9P3HCI9</accession>
<protein>
    <submittedName>
        <fullName evidence="1">Uncharacterized protein</fullName>
    </submittedName>
</protein>
<gene>
    <name evidence="1" type="ORF">EMPS_06532</name>
</gene>
<sequence length="244" mass="25170">MSFAASAAIVGPNLYVYYYSSANTTAPLGSLFAYTAPNATSNTLLYTGQSLINSGPNPVKSPTSAWMFPNSKNQLILLLSQSSPTILSLQPQSQPQPLVNQVPWNETGINNVNWAVTDLSSVSGLVPAGLSQPQISIASGNSGTSEGSGMYELYSALVQTASQLYITKLDISNGGAGVISLWPRSIGNIDPTSSPRVVRLPGTSTMGVDVVAVGGCPPTNSSNPGGTCLNFFVDGTFGNAVSSA</sequence>
<dbReference type="Proteomes" id="UP000827284">
    <property type="component" value="Unassembled WGS sequence"/>
</dbReference>
<evidence type="ECO:0000313" key="2">
    <source>
        <dbReference type="Proteomes" id="UP000827284"/>
    </source>
</evidence>
<reference evidence="1" key="2">
    <citation type="journal article" date="2022" name="Microbiol. Resour. Announc.">
        <title>Whole-Genome Sequence of Entomortierella parvispora E1425, a Mucoromycotan Fungus Associated with Burkholderiaceae-Related Endosymbiotic Bacteria.</title>
        <authorList>
            <person name="Herlambang A."/>
            <person name="Guo Y."/>
            <person name="Takashima Y."/>
            <person name="Narisawa K."/>
            <person name="Ohta H."/>
            <person name="Nishizawa T."/>
        </authorList>
    </citation>
    <scope>NUCLEOTIDE SEQUENCE</scope>
    <source>
        <strain evidence="1">E1425</strain>
    </source>
</reference>
<keyword evidence="2" id="KW-1185">Reference proteome</keyword>
<reference evidence="1" key="1">
    <citation type="submission" date="2021-11" db="EMBL/GenBank/DDBJ databases">
        <authorList>
            <person name="Herlambang A."/>
            <person name="Guo Y."/>
            <person name="Takashima Y."/>
            <person name="Nishizawa T."/>
        </authorList>
    </citation>
    <scope>NUCLEOTIDE SEQUENCE</scope>
    <source>
        <strain evidence="1">E1425</strain>
    </source>
</reference>